<reference evidence="1 2" key="1">
    <citation type="submission" date="2014-04" db="EMBL/GenBank/DDBJ databases">
        <title>Aquimarina sp. 22II-S11-z7 Genome Sequencing.</title>
        <authorList>
            <person name="Lai Q."/>
        </authorList>
    </citation>
    <scope>NUCLEOTIDE SEQUENCE [LARGE SCALE GENOMIC DNA]</scope>
    <source>
        <strain evidence="1 2">22II-S11-z7</strain>
    </source>
</reference>
<evidence type="ECO:0000313" key="2">
    <source>
        <dbReference type="Proteomes" id="UP000023541"/>
    </source>
</evidence>
<gene>
    <name evidence="1" type="ORF">ATO12_19350</name>
</gene>
<dbReference type="RefSeq" id="WP_034242940.1">
    <property type="nucleotide sequence ID" value="NZ_AQRA01000006.1"/>
</dbReference>
<dbReference type="eggNOG" id="ENOG50312QE">
    <property type="taxonomic scope" value="Bacteria"/>
</dbReference>
<sequence>MSVSFKLAARKNPGDALVINKDIRVTTVLKEVTLAFIKQIKIRDRSNIALNPMFQFRKKEHLNI</sequence>
<accession>A0A023BTA1</accession>
<dbReference type="Proteomes" id="UP000023541">
    <property type="component" value="Unassembled WGS sequence"/>
</dbReference>
<comment type="caution">
    <text evidence="1">The sequence shown here is derived from an EMBL/GenBank/DDBJ whole genome shotgun (WGS) entry which is preliminary data.</text>
</comment>
<organism evidence="1 2">
    <name type="scientific">Aquimarina atlantica</name>
    <dbReference type="NCBI Taxonomy" id="1317122"/>
    <lineage>
        <taxon>Bacteria</taxon>
        <taxon>Pseudomonadati</taxon>
        <taxon>Bacteroidota</taxon>
        <taxon>Flavobacteriia</taxon>
        <taxon>Flavobacteriales</taxon>
        <taxon>Flavobacteriaceae</taxon>
        <taxon>Aquimarina</taxon>
    </lineage>
</organism>
<evidence type="ECO:0000313" key="1">
    <source>
        <dbReference type="EMBL" id="EZH73164.1"/>
    </source>
</evidence>
<name>A0A023BTA1_9FLAO</name>
<protein>
    <submittedName>
        <fullName evidence="1">Uncharacterized protein</fullName>
    </submittedName>
</protein>
<dbReference type="EMBL" id="AQRA01000006">
    <property type="protein sequence ID" value="EZH73164.1"/>
    <property type="molecule type" value="Genomic_DNA"/>
</dbReference>
<proteinExistence type="predicted"/>
<dbReference type="OrthoDB" id="1163987at2"/>
<dbReference type="AlphaFoldDB" id="A0A023BTA1"/>
<keyword evidence="2" id="KW-1185">Reference proteome</keyword>